<evidence type="ECO:0000313" key="8">
    <source>
        <dbReference type="EMBL" id="KAK3603980.1"/>
    </source>
</evidence>
<dbReference type="InterPro" id="IPR005878">
    <property type="entry name" value="Ribosom_uL1_bac-type"/>
</dbReference>
<comment type="caution">
    <text evidence="8">The sequence shown here is derived from an EMBL/GenBank/DDBJ whole genome shotgun (WGS) entry which is preliminary data.</text>
</comment>
<evidence type="ECO:0000256" key="5">
    <source>
        <dbReference type="ARBA" id="ARBA00022980"/>
    </source>
</evidence>
<dbReference type="AlphaFoldDB" id="A0AAE0T522"/>
<dbReference type="Proteomes" id="UP001195483">
    <property type="component" value="Unassembled WGS sequence"/>
</dbReference>
<name>A0AAE0T522_9BIVA</name>
<dbReference type="CDD" id="cd00403">
    <property type="entry name" value="Ribosomal_L1"/>
    <property type="match status" value="1"/>
</dbReference>
<dbReference type="InterPro" id="IPR023674">
    <property type="entry name" value="Ribosomal_uL1-like"/>
</dbReference>
<gene>
    <name evidence="8" type="ORF">CHS0354_026775</name>
</gene>
<accession>A0AAE0T522</accession>
<reference evidence="8" key="3">
    <citation type="submission" date="2023-05" db="EMBL/GenBank/DDBJ databases">
        <authorList>
            <person name="Smith C.H."/>
        </authorList>
    </citation>
    <scope>NUCLEOTIDE SEQUENCE</scope>
    <source>
        <strain evidence="8">CHS0354</strain>
        <tissue evidence="8">Mantle</tissue>
    </source>
</reference>
<dbReference type="GO" id="GO:0015934">
    <property type="term" value="C:large ribosomal subunit"/>
    <property type="evidence" value="ECO:0007669"/>
    <property type="project" value="InterPro"/>
</dbReference>
<keyword evidence="6 7" id="KW-0687">Ribonucleoprotein</keyword>
<evidence type="ECO:0000256" key="3">
    <source>
        <dbReference type="ARBA" id="ARBA00022730"/>
    </source>
</evidence>
<dbReference type="GO" id="GO:0019843">
    <property type="term" value="F:rRNA binding"/>
    <property type="evidence" value="ECO:0007669"/>
    <property type="project" value="UniProtKB-KW"/>
</dbReference>
<dbReference type="Gene3D" id="6.10.250.290">
    <property type="match status" value="1"/>
</dbReference>
<dbReference type="NCBIfam" id="TIGR01169">
    <property type="entry name" value="rplA_bact"/>
    <property type="match status" value="1"/>
</dbReference>
<dbReference type="InterPro" id="IPR043141">
    <property type="entry name" value="Ribosomal_uL10-like_sf"/>
</dbReference>
<dbReference type="Gene3D" id="3.40.50.790">
    <property type="match status" value="1"/>
</dbReference>
<dbReference type="InterPro" id="IPR016095">
    <property type="entry name" value="Ribosomal_uL1_3-a/b-sand"/>
</dbReference>
<dbReference type="EMBL" id="JAEAOA010001598">
    <property type="protein sequence ID" value="KAK3603980.1"/>
    <property type="molecule type" value="Genomic_DNA"/>
</dbReference>
<dbReference type="InterPro" id="IPR001790">
    <property type="entry name" value="Ribosomal_uL10"/>
</dbReference>
<dbReference type="NCBIfam" id="NF000955">
    <property type="entry name" value="PRK00099.1-1"/>
    <property type="match status" value="1"/>
</dbReference>
<dbReference type="Gene3D" id="3.30.190.20">
    <property type="match status" value="1"/>
</dbReference>
<dbReference type="GO" id="GO:0003735">
    <property type="term" value="F:structural constituent of ribosome"/>
    <property type="evidence" value="ECO:0007669"/>
    <property type="project" value="InterPro"/>
</dbReference>
<sequence>MKQTKRHKLFSEKVENTMLYTLEEGIKKLKECKKSKFDENVDIVIKLGIDPKKTDQAIRGACNLPHGTGKTVRVLVFAKGDKEREAKEAGADFVGGADLSEKIKGGWLEFDRVIATPDMMGEVGKIGKILGPRNLMPNPKTGGVTADVARAVGDLKKGQAQFKSDKGANVHVPVGKLSFEEGKLKDNIMSVVDTVNRLKPSASKGIYLKGMVISSTMGPGIKINISGIAEALRRQYHEIFSQASSCILIETHKLTVAEVTEIRKLLSKENCGFKVLKNRIAVKAAAGTPFEQAVPHLTKTRALIYSAKDVVAPSKIMSKQVKQNNKMSLVFGTLVSGDRVQTLTPADINALGNLPSKEELIAKVLYVLNAPITNFVRTINEVPASFARVLQATADSRQSAA</sequence>
<dbReference type="PANTHER" id="PTHR36427:SF3">
    <property type="entry name" value="LARGE RIBOSOMAL SUBUNIT PROTEIN UL1M"/>
    <property type="match status" value="1"/>
</dbReference>
<dbReference type="InterPro" id="IPR028364">
    <property type="entry name" value="Ribosomal_uL1/biogenesis"/>
</dbReference>
<evidence type="ECO:0000256" key="1">
    <source>
        <dbReference type="ARBA" id="ARBA00008889"/>
    </source>
</evidence>
<protein>
    <recommendedName>
        <fullName evidence="7">Ribosomal protein</fullName>
    </recommendedName>
</protein>
<dbReference type="SUPFAM" id="SSF56808">
    <property type="entry name" value="Ribosomal protein L1"/>
    <property type="match status" value="1"/>
</dbReference>
<dbReference type="Pfam" id="PF00466">
    <property type="entry name" value="Ribosomal_L10"/>
    <property type="match status" value="1"/>
</dbReference>
<evidence type="ECO:0000256" key="2">
    <source>
        <dbReference type="ARBA" id="ARBA00010531"/>
    </source>
</evidence>
<proteinExistence type="inferred from homology"/>
<dbReference type="InterPro" id="IPR047865">
    <property type="entry name" value="Ribosomal_uL10_bac_type"/>
</dbReference>
<comment type="similarity">
    <text evidence="2 7">Belongs to the universal ribosomal protein uL1 family.</text>
</comment>
<comment type="similarity">
    <text evidence="1">Belongs to the universal ribosomal protein uL10 family.</text>
</comment>
<keyword evidence="3" id="KW-0699">rRNA-binding</keyword>
<evidence type="ECO:0000256" key="4">
    <source>
        <dbReference type="ARBA" id="ARBA00022884"/>
    </source>
</evidence>
<dbReference type="Gene3D" id="3.30.70.1730">
    <property type="match status" value="1"/>
</dbReference>
<evidence type="ECO:0000256" key="7">
    <source>
        <dbReference type="RuleBase" id="RU000659"/>
    </source>
</evidence>
<dbReference type="GO" id="GO:0006412">
    <property type="term" value="P:translation"/>
    <property type="evidence" value="ECO:0007669"/>
    <property type="project" value="InterPro"/>
</dbReference>
<dbReference type="HAMAP" id="MF_01318_B">
    <property type="entry name" value="Ribosomal_uL1_B"/>
    <property type="match status" value="1"/>
</dbReference>
<dbReference type="InterPro" id="IPR023673">
    <property type="entry name" value="Ribosomal_uL1_CS"/>
</dbReference>
<dbReference type="PROSITE" id="PS01199">
    <property type="entry name" value="RIBOSOMAL_L1"/>
    <property type="match status" value="1"/>
</dbReference>
<reference evidence="8" key="2">
    <citation type="journal article" date="2021" name="Genome Biol. Evol.">
        <title>Developing a high-quality reference genome for a parasitic bivalve with doubly uniparental inheritance (Bivalvia: Unionida).</title>
        <authorList>
            <person name="Smith C.H."/>
        </authorList>
    </citation>
    <scope>NUCLEOTIDE SEQUENCE</scope>
    <source>
        <strain evidence="8">CHS0354</strain>
        <tissue evidence="8">Mantle</tissue>
    </source>
</reference>
<keyword evidence="5 7" id="KW-0689">Ribosomal protein</keyword>
<reference evidence="8" key="1">
    <citation type="journal article" date="2021" name="Genome Biol. Evol.">
        <title>A High-Quality Reference Genome for a Parasitic Bivalve with Doubly Uniparental Inheritance (Bivalvia: Unionida).</title>
        <authorList>
            <person name="Smith C.H."/>
        </authorList>
    </citation>
    <scope>NUCLEOTIDE SEQUENCE</scope>
    <source>
        <strain evidence="8">CHS0354</strain>
    </source>
</reference>
<organism evidence="8 9">
    <name type="scientific">Potamilus streckersoni</name>
    <dbReference type="NCBI Taxonomy" id="2493646"/>
    <lineage>
        <taxon>Eukaryota</taxon>
        <taxon>Metazoa</taxon>
        <taxon>Spiralia</taxon>
        <taxon>Lophotrochozoa</taxon>
        <taxon>Mollusca</taxon>
        <taxon>Bivalvia</taxon>
        <taxon>Autobranchia</taxon>
        <taxon>Heteroconchia</taxon>
        <taxon>Palaeoheterodonta</taxon>
        <taxon>Unionida</taxon>
        <taxon>Unionoidea</taxon>
        <taxon>Unionidae</taxon>
        <taxon>Ambleminae</taxon>
        <taxon>Lampsilini</taxon>
        <taxon>Potamilus</taxon>
    </lineage>
</organism>
<dbReference type="SUPFAM" id="SSF160369">
    <property type="entry name" value="Ribosomal protein L10-like"/>
    <property type="match status" value="1"/>
</dbReference>
<evidence type="ECO:0000256" key="6">
    <source>
        <dbReference type="ARBA" id="ARBA00023274"/>
    </source>
</evidence>
<dbReference type="Pfam" id="PF00687">
    <property type="entry name" value="Ribosomal_L1"/>
    <property type="match status" value="1"/>
</dbReference>
<evidence type="ECO:0000313" key="9">
    <source>
        <dbReference type="Proteomes" id="UP001195483"/>
    </source>
</evidence>
<dbReference type="FunFam" id="3.40.50.790:FF:000001">
    <property type="entry name" value="50S ribosomal protein L1"/>
    <property type="match status" value="1"/>
</dbReference>
<keyword evidence="9" id="KW-1185">Reference proteome</keyword>
<dbReference type="CDD" id="cd05797">
    <property type="entry name" value="Ribosomal_L10"/>
    <property type="match status" value="1"/>
</dbReference>
<keyword evidence="4" id="KW-0694">RNA-binding</keyword>
<dbReference type="PANTHER" id="PTHR36427">
    <property type="entry name" value="54S RIBOSOMAL PROTEIN L1, MITOCHONDRIAL"/>
    <property type="match status" value="1"/>
</dbReference>